<evidence type="ECO:0000313" key="6">
    <source>
        <dbReference type="EMBL" id="KYC66524.1"/>
    </source>
</evidence>
<accession>A0A150KI32</accession>
<evidence type="ECO:0000313" key="10">
    <source>
        <dbReference type="Proteomes" id="UP000075304"/>
    </source>
</evidence>
<feature type="active site" description="Proton donor" evidence="4">
    <location>
        <position position="114"/>
    </location>
</feature>
<evidence type="ECO:0000313" key="8">
    <source>
        <dbReference type="EMBL" id="MDL5041702.1"/>
    </source>
</evidence>
<comment type="similarity">
    <text evidence="1">Belongs to the low molecular weight phosphotyrosine protein phosphatase family.</text>
</comment>
<protein>
    <submittedName>
        <fullName evidence="8">Low molecular weight protein arginine phosphatase</fullName>
    </submittedName>
    <submittedName>
        <fullName evidence="7">Low molecular weight protein tyrosine phosphatase</fullName>
        <ecNumber evidence="7">3.1.3.48</ecNumber>
    </submittedName>
</protein>
<dbReference type="InterPro" id="IPR050438">
    <property type="entry name" value="LMW_PTPase"/>
</dbReference>
<dbReference type="GO" id="GO:0004725">
    <property type="term" value="F:protein tyrosine phosphatase activity"/>
    <property type="evidence" value="ECO:0007669"/>
    <property type="project" value="UniProtKB-EC"/>
</dbReference>
<evidence type="ECO:0000256" key="2">
    <source>
        <dbReference type="ARBA" id="ARBA00022801"/>
    </source>
</evidence>
<dbReference type="PATRIC" id="fig|1398.25.peg.522"/>
<feature type="domain" description="Phosphotyrosine protein phosphatase I" evidence="5">
    <location>
        <begin position="1"/>
        <end position="140"/>
    </location>
</feature>
<evidence type="ECO:0000256" key="4">
    <source>
        <dbReference type="PIRSR" id="PIRSR617867-1"/>
    </source>
</evidence>
<dbReference type="RefSeq" id="WP_017554511.1">
    <property type="nucleotide sequence ID" value="NZ_CP091131.1"/>
</dbReference>
<evidence type="ECO:0000256" key="3">
    <source>
        <dbReference type="ARBA" id="ARBA00022912"/>
    </source>
</evidence>
<dbReference type="InterPro" id="IPR023485">
    <property type="entry name" value="Ptyr_pPase"/>
</dbReference>
<reference evidence="8" key="2">
    <citation type="submission" date="2023-06" db="EMBL/GenBank/DDBJ databases">
        <title>Probiogenomic evaluation and L lactic producing Weizmannia coaggulans BKMTCR2-2 from tree bark.</title>
        <authorList>
            <person name="Mahittikon J."/>
            <person name="Tanasupawat S."/>
        </authorList>
    </citation>
    <scope>NUCLEOTIDE SEQUENCE</scope>
    <source>
        <strain evidence="8">BKMTCR2-2</strain>
    </source>
</reference>
<reference evidence="9 10" key="1">
    <citation type="submission" date="2016-01" db="EMBL/GenBank/DDBJ databases">
        <title>Genome Sequences of Twelve Sporeforming Bacillus Species Isolated from Foods.</title>
        <authorList>
            <person name="Berendsen E.M."/>
            <person name="Wells-Bennik M.H."/>
            <person name="Krawcyk A.O."/>
            <person name="De Jong A."/>
            <person name="Holsappel S."/>
            <person name="Eijlander R.T."/>
            <person name="Kuipers O.P."/>
        </authorList>
    </citation>
    <scope>NUCLEOTIDE SEQUENCE [LARGE SCALE GENOMIC DNA]</scope>
    <source>
        <strain evidence="6 9">B4098</strain>
        <strain evidence="7 10">B4099</strain>
    </source>
</reference>
<dbReference type="PANTHER" id="PTHR11717:SF31">
    <property type="entry name" value="LOW MOLECULAR WEIGHT PROTEIN-TYROSINE-PHOSPHATASE ETP-RELATED"/>
    <property type="match status" value="1"/>
</dbReference>
<dbReference type="EC" id="3.1.3.48" evidence="7"/>
<evidence type="ECO:0000259" key="5">
    <source>
        <dbReference type="SMART" id="SM00226"/>
    </source>
</evidence>
<dbReference type="InterPro" id="IPR036196">
    <property type="entry name" value="Ptyr_pPase_sf"/>
</dbReference>
<dbReference type="EMBL" id="JASUZX010000002">
    <property type="protein sequence ID" value="MDL5041702.1"/>
    <property type="molecule type" value="Genomic_DNA"/>
</dbReference>
<dbReference type="EMBL" id="LQYG01000006">
    <property type="protein sequence ID" value="KYC66524.1"/>
    <property type="molecule type" value="Genomic_DNA"/>
</dbReference>
<name>A0A150KI32_HEYCO</name>
<organism evidence="7 10">
    <name type="scientific">Heyndrickxia coagulans</name>
    <name type="common">Weizmannia coagulans</name>
    <dbReference type="NCBI Taxonomy" id="1398"/>
    <lineage>
        <taxon>Bacteria</taxon>
        <taxon>Bacillati</taxon>
        <taxon>Bacillota</taxon>
        <taxon>Bacilli</taxon>
        <taxon>Bacillales</taxon>
        <taxon>Bacillaceae</taxon>
        <taxon>Heyndrickxia</taxon>
    </lineage>
</organism>
<feature type="active site" description="Nucleophile" evidence="4">
    <location>
        <position position="13"/>
    </location>
</feature>
<dbReference type="CDD" id="cd16344">
    <property type="entry name" value="LMWPAP"/>
    <property type="match status" value="1"/>
</dbReference>
<gene>
    <name evidence="6" type="ORF">B4098_1414</name>
    <name evidence="7" type="ORF">B4099_1652</name>
    <name evidence="8" type="ORF">QN341_11685</name>
</gene>
<evidence type="ECO:0000256" key="1">
    <source>
        <dbReference type="ARBA" id="ARBA00011063"/>
    </source>
</evidence>
<dbReference type="AlphaFoldDB" id="A0A150KI32"/>
<dbReference type="Proteomes" id="UP001223084">
    <property type="component" value="Unassembled WGS sequence"/>
</dbReference>
<dbReference type="SUPFAM" id="SSF52788">
    <property type="entry name" value="Phosphotyrosine protein phosphatases I"/>
    <property type="match status" value="1"/>
</dbReference>
<evidence type="ECO:0000313" key="9">
    <source>
        <dbReference type="Proteomes" id="UP000075288"/>
    </source>
</evidence>
<feature type="active site" description="Nucleophile" evidence="4">
    <location>
        <position position="7"/>
    </location>
</feature>
<dbReference type="Gene3D" id="3.40.50.2300">
    <property type="match status" value="1"/>
</dbReference>
<dbReference type="InterPro" id="IPR017867">
    <property type="entry name" value="Tyr_phospatase_low_mol_wt"/>
</dbReference>
<dbReference type="Proteomes" id="UP000075288">
    <property type="component" value="Unassembled WGS sequence"/>
</dbReference>
<dbReference type="PANTHER" id="PTHR11717">
    <property type="entry name" value="LOW MOLECULAR WEIGHT PROTEIN TYROSINE PHOSPHATASE"/>
    <property type="match status" value="1"/>
</dbReference>
<dbReference type="PRINTS" id="PR00719">
    <property type="entry name" value="LMWPTPASE"/>
</dbReference>
<sequence length="149" mass="16449">MNILFVCTGNTCRSPMAEAILKAKQLPGIEVESAGLFAPEGEDASVHTYEVLKENGIDFRHHARNLSENLADWADVILTMTSGHKQAVAARYPHARNKTFTMAEYAGSSGDVPDPYGGSLDAYRETYQQLHALINRLIKNRKMGNQGRV</sequence>
<comment type="caution">
    <text evidence="7">The sequence shown here is derived from an EMBL/GenBank/DDBJ whole genome shotgun (WGS) entry which is preliminary data.</text>
</comment>
<dbReference type="SMART" id="SM00226">
    <property type="entry name" value="LMWPc"/>
    <property type="match status" value="1"/>
</dbReference>
<keyword evidence="2 7" id="KW-0378">Hydrolase</keyword>
<dbReference type="Proteomes" id="UP000075304">
    <property type="component" value="Unassembled WGS sequence"/>
</dbReference>
<dbReference type="Pfam" id="PF01451">
    <property type="entry name" value="LMWPc"/>
    <property type="match status" value="1"/>
</dbReference>
<keyword evidence="3" id="KW-0904">Protein phosphatase</keyword>
<proteinExistence type="inferred from homology"/>
<evidence type="ECO:0000313" key="7">
    <source>
        <dbReference type="EMBL" id="KYC73068.1"/>
    </source>
</evidence>
<dbReference type="EMBL" id="LQYI01000012">
    <property type="protein sequence ID" value="KYC73068.1"/>
    <property type="molecule type" value="Genomic_DNA"/>
</dbReference>